<dbReference type="Gene3D" id="1.20.140.10">
    <property type="entry name" value="Butyryl-CoA Dehydrogenase, subunit A, domain 3"/>
    <property type="match status" value="1"/>
</dbReference>
<dbReference type="EC" id="1.3.8.6" evidence="9"/>
<keyword evidence="5" id="KW-0809">Transit peptide</keyword>
<dbReference type="SUPFAM" id="SSF56645">
    <property type="entry name" value="Acyl-CoA dehydrogenase NM domain-like"/>
    <property type="match status" value="1"/>
</dbReference>
<sequence length="387" mass="42732">MLDYVSLEQDLDEEEQMIRDTARQFVEEQVKPDIGDHFEAGTFPTELIPEMGELGFYAPNLEGYGSPNVSETAYGLLMQELEAGDSGIRSMASVQGALVMYPIHAYGSEEQKERWLPGLGRGELVGCFGLTEPEHGSNPSGMETYAEKDAGEYVLNGSKTWITNSPISDVAVVWARDRSAEDNPVRGFLVETDTDGVTTNKIDDKLSMRASVTGEIGLNDVYVPEDAVLPDVEGMKGPLSCLTQARYGIAWGAVGAARDSFETAREYATERDQFGGPIARFQIQQQKLAEMATEITTSQLLAYRLAELKERGDLRPQHVSMAKRNNVRMARDQSRVAREMLGGNGITTDYSPMRHMANMETVYTYEGTHDIHTLILGEDLTGIAAYE</sequence>
<evidence type="ECO:0000256" key="5">
    <source>
        <dbReference type="ARBA" id="ARBA00022946"/>
    </source>
</evidence>
<dbReference type="InterPro" id="IPR046373">
    <property type="entry name" value="Acyl-CoA_Oxase/DH_mid-dom_sf"/>
</dbReference>
<evidence type="ECO:0000256" key="4">
    <source>
        <dbReference type="ARBA" id="ARBA00022827"/>
    </source>
</evidence>
<name>A0A8U0HXV0_9EURY</name>
<dbReference type="EMBL" id="CP096659">
    <property type="protein sequence ID" value="UPV75466.1"/>
    <property type="molecule type" value="Genomic_DNA"/>
</dbReference>
<proteinExistence type="inferred from homology"/>
<evidence type="ECO:0000256" key="1">
    <source>
        <dbReference type="ARBA" id="ARBA00001974"/>
    </source>
</evidence>
<dbReference type="GO" id="GO:0046949">
    <property type="term" value="P:fatty-acyl-CoA biosynthetic process"/>
    <property type="evidence" value="ECO:0007669"/>
    <property type="project" value="TreeGrafter"/>
</dbReference>
<dbReference type="GO" id="GO:0000062">
    <property type="term" value="F:fatty-acyl-CoA binding"/>
    <property type="evidence" value="ECO:0007669"/>
    <property type="project" value="TreeGrafter"/>
</dbReference>
<feature type="domain" description="Acyl-CoA dehydrogenase/oxidase N-terminal" evidence="14">
    <location>
        <begin position="13"/>
        <end position="123"/>
    </location>
</feature>
<keyword evidence="16" id="KW-1185">Reference proteome</keyword>
<feature type="domain" description="Acyl-CoA dehydrogenase/oxidase C-terminal" evidence="12">
    <location>
        <begin position="234"/>
        <end position="379"/>
    </location>
</feature>
<dbReference type="AlphaFoldDB" id="A0A8U0HXV0"/>
<evidence type="ECO:0000256" key="6">
    <source>
        <dbReference type="ARBA" id="ARBA00023002"/>
    </source>
</evidence>
<dbReference type="Proteomes" id="UP000830729">
    <property type="component" value="Chromosome"/>
</dbReference>
<evidence type="ECO:0000259" key="12">
    <source>
        <dbReference type="Pfam" id="PF00441"/>
    </source>
</evidence>
<dbReference type="GO" id="GO:0004361">
    <property type="term" value="F:glutaryl-CoA dehydrogenase activity"/>
    <property type="evidence" value="ECO:0007669"/>
    <property type="project" value="UniProtKB-EC"/>
</dbReference>
<dbReference type="Gene3D" id="2.40.110.10">
    <property type="entry name" value="Butyryl-CoA Dehydrogenase, subunit A, domain 2"/>
    <property type="match status" value="1"/>
</dbReference>
<comment type="pathway">
    <text evidence="8">Amino-acid metabolism; tryptophan metabolism.</text>
</comment>
<dbReference type="PROSITE" id="PS00073">
    <property type="entry name" value="ACYL_COA_DH_2"/>
    <property type="match status" value="1"/>
</dbReference>
<gene>
    <name evidence="15" type="ORF">M0R89_05205</name>
</gene>
<dbReference type="Pfam" id="PF02770">
    <property type="entry name" value="Acyl-CoA_dh_M"/>
    <property type="match status" value="1"/>
</dbReference>
<dbReference type="InterPro" id="IPR006089">
    <property type="entry name" value="Acyl-CoA_DH_CS"/>
</dbReference>
<comment type="similarity">
    <text evidence="2 11">Belongs to the acyl-CoA dehydrogenase family.</text>
</comment>
<dbReference type="GO" id="GO:0033539">
    <property type="term" value="P:fatty acid beta-oxidation using acyl-CoA dehydrogenase"/>
    <property type="evidence" value="ECO:0007669"/>
    <property type="project" value="TreeGrafter"/>
</dbReference>
<dbReference type="GeneID" id="72184574"/>
<evidence type="ECO:0000256" key="3">
    <source>
        <dbReference type="ARBA" id="ARBA00022630"/>
    </source>
</evidence>
<dbReference type="InterPro" id="IPR009100">
    <property type="entry name" value="AcylCoA_DH/oxidase_NM_dom_sf"/>
</dbReference>
<accession>A0A8U0HXV0</accession>
<evidence type="ECO:0000259" key="14">
    <source>
        <dbReference type="Pfam" id="PF02771"/>
    </source>
</evidence>
<dbReference type="PANTHER" id="PTHR42807">
    <property type="entry name" value="GLUTARYL-COA DEHYDROGENASE, MITOCHONDRIAL"/>
    <property type="match status" value="1"/>
</dbReference>
<dbReference type="PANTHER" id="PTHR42807:SF1">
    <property type="entry name" value="GLUTARYL-COA DEHYDROGENASE, MITOCHONDRIAL"/>
    <property type="match status" value="1"/>
</dbReference>
<dbReference type="InterPro" id="IPR006091">
    <property type="entry name" value="Acyl-CoA_Oxase/DH_mid-dom"/>
</dbReference>
<protein>
    <recommendedName>
        <fullName evidence="9">glutaryl-CoA dehydrogenase (ETF)</fullName>
        <ecNumber evidence="9">1.3.8.6</ecNumber>
    </recommendedName>
</protein>
<evidence type="ECO:0000313" key="15">
    <source>
        <dbReference type="EMBL" id="UPV75466.1"/>
    </source>
</evidence>
<comment type="catalytic activity">
    <reaction evidence="10">
        <text>glutaryl-CoA + oxidized [electron-transfer flavoprotein] + 2 H(+) = (2E)-butenoyl-CoA + reduced [electron-transfer flavoprotein] + CO2</text>
        <dbReference type="Rhea" id="RHEA:13389"/>
        <dbReference type="Rhea" id="RHEA-COMP:10685"/>
        <dbReference type="Rhea" id="RHEA-COMP:10686"/>
        <dbReference type="ChEBI" id="CHEBI:15378"/>
        <dbReference type="ChEBI" id="CHEBI:16526"/>
        <dbReference type="ChEBI" id="CHEBI:57332"/>
        <dbReference type="ChEBI" id="CHEBI:57378"/>
        <dbReference type="ChEBI" id="CHEBI:57692"/>
        <dbReference type="ChEBI" id="CHEBI:58307"/>
        <dbReference type="EC" id="1.3.8.6"/>
    </reaction>
</comment>
<evidence type="ECO:0000256" key="7">
    <source>
        <dbReference type="ARBA" id="ARBA00037899"/>
    </source>
</evidence>
<evidence type="ECO:0000256" key="9">
    <source>
        <dbReference type="ARBA" id="ARBA00039033"/>
    </source>
</evidence>
<evidence type="ECO:0000313" key="16">
    <source>
        <dbReference type="Proteomes" id="UP000830729"/>
    </source>
</evidence>
<dbReference type="FunFam" id="1.10.540.10:FF:000026">
    <property type="entry name" value="Acyl-CoA dehydrogenase medium chain"/>
    <property type="match status" value="1"/>
</dbReference>
<dbReference type="InterPro" id="IPR037069">
    <property type="entry name" value="AcylCoA_DH/ox_N_sf"/>
</dbReference>
<evidence type="ECO:0000256" key="8">
    <source>
        <dbReference type="ARBA" id="ARBA00037927"/>
    </source>
</evidence>
<dbReference type="Gene3D" id="1.10.540.10">
    <property type="entry name" value="Acyl-CoA dehydrogenase/oxidase, N-terminal domain"/>
    <property type="match status" value="1"/>
</dbReference>
<dbReference type="RefSeq" id="WP_248651506.1">
    <property type="nucleotide sequence ID" value="NZ_CP096659.1"/>
</dbReference>
<comment type="cofactor">
    <cofactor evidence="1 11">
        <name>FAD</name>
        <dbReference type="ChEBI" id="CHEBI:57692"/>
    </cofactor>
</comment>
<feature type="domain" description="Acyl-CoA oxidase/dehydrogenase middle" evidence="13">
    <location>
        <begin position="127"/>
        <end position="221"/>
    </location>
</feature>
<dbReference type="Pfam" id="PF00441">
    <property type="entry name" value="Acyl-CoA_dh_1"/>
    <property type="match status" value="1"/>
</dbReference>
<dbReference type="Pfam" id="PF02771">
    <property type="entry name" value="Acyl-CoA_dh_N"/>
    <property type="match status" value="1"/>
</dbReference>
<evidence type="ECO:0000259" key="13">
    <source>
        <dbReference type="Pfam" id="PF02770"/>
    </source>
</evidence>
<reference evidence="15 16" key="1">
    <citation type="submission" date="2022-04" db="EMBL/GenBank/DDBJ databases">
        <title>Diverse halophilic archaea isolated from saline environments.</title>
        <authorList>
            <person name="Cui H.-L."/>
        </authorList>
    </citation>
    <scope>NUCLEOTIDE SEQUENCE [LARGE SCALE GENOMIC DNA]</scope>
    <source>
        <strain evidence="15 16">XZYJT49</strain>
    </source>
</reference>
<keyword evidence="3 11" id="KW-0285">Flavoprotein</keyword>
<dbReference type="InterPro" id="IPR052033">
    <property type="entry name" value="Glutaryl-CoA_DH_mitochondrial"/>
</dbReference>
<evidence type="ECO:0000256" key="11">
    <source>
        <dbReference type="RuleBase" id="RU362125"/>
    </source>
</evidence>
<keyword evidence="4 11" id="KW-0274">FAD</keyword>
<dbReference type="GO" id="GO:0050660">
    <property type="term" value="F:flavin adenine dinucleotide binding"/>
    <property type="evidence" value="ECO:0007669"/>
    <property type="project" value="InterPro"/>
</dbReference>
<evidence type="ECO:0000256" key="2">
    <source>
        <dbReference type="ARBA" id="ARBA00009347"/>
    </source>
</evidence>
<dbReference type="SUPFAM" id="SSF47203">
    <property type="entry name" value="Acyl-CoA dehydrogenase C-terminal domain-like"/>
    <property type="match status" value="1"/>
</dbReference>
<dbReference type="InterPro" id="IPR009075">
    <property type="entry name" value="AcylCo_DH/oxidase_C"/>
</dbReference>
<dbReference type="KEGG" id="halx:M0R89_05205"/>
<dbReference type="InterPro" id="IPR036250">
    <property type="entry name" value="AcylCo_DH-like_C"/>
</dbReference>
<dbReference type="InterPro" id="IPR013786">
    <property type="entry name" value="AcylCoA_DH/ox_N"/>
</dbReference>
<keyword evidence="6 11" id="KW-0560">Oxidoreductase</keyword>
<comment type="pathway">
    <text evidence="7">Amino-acid metabolism; lysine degradation.</text>
</comment>
<organism evidence="15 16">
    <name type="scientific">Halorussus limi</name>
    <dbReference type="NCBI Taxonomy" id="2938695"/>
    <lineage>
        <taxon>Archaea</taxon>
        <taxon>Methanobacteriati</taxon>
        <taxon>Methanobacteriota</taxon>
        <taxon>Stenosarchaea group</taxon>
        <taxon>Halobacteria</taxon>
        <taxon>Halobacteriales</taxon>
        <taxon>Haladaptataceae</taxon>
        <taxon>Halorussus</taxon>
    </lineage>
</organism>
<evidence type="ECO:0000256" key="10">
    <source>
        <dbReference type="ARBA" id="ARBA00049493"/>
    </source>
</evidence>